<keyword evidence="10 11" id="KW-0012">Acyltransferase</keyword>
<dbReference type="InterPro" id="IPR024194">
    <property type="entry name" value="Ac/AlaTfrase_AlgI/DltB"/>
</dbReference>
<evidence type="ECO:0000256" key="11">
    <source>
        <dbReference type="PIRNR" id="PIRNR016636"/>
    </source>
</evidence>
<accession>A0A0W0RSL9</accession>
<feature type="transmembrane region" description="Helical" evidence="12">
    <location>
        <begin position="152"/>
        <end position="172"/>
    </location>
</feature>
<keyword evidence="5 11" id="KW-0808">Transferase</keyword>
<protein>
    <recommendedName>
        <fullName evidence="11">Probable alginate O-acetylase</fullName>
        <ecNumber evidence="11">2.3.1.-</ecNumber>
    </recommendedName>
</protein>
<feature type="transmembrane region" description="Helical" evidence="12">
    <location>
        <begin position="80"/>
        <end position="103"/>
    </location>
</feature>
<evidence type="ECO:0000256" key="2">
    <source>
        <dbReference type="ARBA" id="ARBA00005182"/>
    </source>
</evidence>
<dbReference type="InterPro" id="IPR004299">
    <property type="entry name" value="MBOAT_fam"/>
</dbReference>
<keyword evidence="8 12" id="KW-1133">Transmembrane helix</keyword>
<dbReference type="PATRIC" id="fig|447.4.peg.1588"/>
<proteinExistence type="inferred from homology"/>
<keyword evidence="4 11" id="KW-1003">Cell membrane</keyword>
<dbReference type="Pfam" id="PF03062">
    <property type="entry name" value="MBOAT"/>
    <property type="match status" value="1"/>
</dbReference>
<dbReference type="EMBL" id="LNXU01000017">
    <property type="protein sequence ID" value="KTC74046.1"/>
    <property type="molecule type" value="Genomic_DNA"/>
</dbReference>
<keyword evidence="6 11" id="KW-0812">Transmembrane</keyword>
<dbReference type="GO" id="GO:0005886">
    <property type="term" value="C:plasma membrane"/>
    <property type="evidence" value="ECO:0007669"/>
    <property type="project" value="UniProtKB-SubCell"/>
</dbReference>
<keyword evidence="14" id="KW-1185">Reference proteome</keyword>
<dbReference type="UniPathway" id="UPA00286"/>
<evidence type="ECO:0000256" key="7">
    <source>
        <dbReference type="ARBA" id="ARBA00022841"/>
    </source>
</evidence>
<sequence>MLFTTPIFLFFFLPIFISLYYLCPAYGEWRNLFALMGSIVFFSWGEPVYVFLLLAFVYFDYLLSKAISETSALSLARKKTLLCLGIFLNVIILIAFKYTTFILTDILYPLKLYQGELPQGTEPLLLGISFITFHKISYLVDSFKGRATPPRSFYDCALYIFLFPQLIAGPIIRYHDIGNQIQKRTYHSSLFLVGFFRFCVGFSKKILIADQLGFVADRVFSLPIHELSLGAAWAGAFSYMLQIYFDFSGYSDMAIGLGAMMGFRFPENFNQPYLSKSISEFWRRWHISLSSWMRLYLYIPLGGNRTSKFRAFINLWIVFLISGFWHGANWTFIAWGAYYGFFLCLEKYCSELYPNLKDYFPDLLRFAMTMVIILFGWVLFRSPTFTYALGFIKVMLGITTLKFNPPPWGLLIGNRDLFLLFLGSIIVFFKVPGTTLRLPTWWHSAWSETMVIQGIRQQSFLFAATVVLFVLATMGMFSSDYTPFLYFRF</sequence>
<evidence type="ECO:0000256" key="6">
    <source>
        <dbReference type="ARBA" id="ARBA00022692"/>
    </source>
</evidence>
<feature type="transmembrane region" description="Helical" evidence="12">
    <location>
        <begin position="33"/>
        <end position="59"/>
    </location>
</feature>
<feature type="transmembrane region" description="Helical" evidence="12">
    <location>
        <begin position="7"/>
        <end position="27"/>
    </location>
</feature>
<dbReference type="PIRSF" id="PIRSF016636">
    <property type="entry name" value="AlgI_DltB"/>
    <property type="match status" value="1"/>
</dbReference>
<evidence type="ECO:0000256" key="1">
    <source>
        <dbReference type="ARBA" id="ARBA00004651"/>
    </source>
</evidence>
<feature type="transmembrane region" description="Helical" evidence="12">
    <location>
        <begin position="387"/>
        <end position="405"/>
    </location>
</feature>
<evidence type="ECO:0000256" key="8">
    <source>
        <dbReference type="ARBA" id="ARBA00022989"/>
    </source>
</evidence>
<comment type="pathway">
    <text evidence="2 11">Glycan biosynthesis; alginate biosynthesis.</text>
</comment>
<feature type="transmembrane region" description="Helical" evidence="12">
    <location>
        <begin position="417"/>
        <end position="438"/>
    </location>
</feature>
<keyword evidence="7 11" id="KW-0016">Alginate biosynthesis</keyword>
<evidence type="ECO:0000256" key="12">
    <source>
        <dbReference type="SAM" id="Phobius"/>
    </source>
</evidence>
<comment type="caution">
    <text evidence="13">The sequence shown here is derived from an EMBL/GenBank/DDBJ whole genome shotgun (WGS) entry which is preliminary data.</text>
</comment>
<feature type="transmembrane region" description="Helical" evidence="12">
    <location>
        <begin position="363"/>
        <end position="380"/>
    </location>
</feature>
<feature type="transmembrane region" description="Helical" evidence="12">
    <location>
        <begin position="184"/>
        <end position="203"/>
    </location>
</feature>
<dbReference type="Proteomes" id="UP000054695">
    <property type="component" value="Unassembled WGS sequence"/>
</dbReference>
<reference evidence="13 14" key="1">
    <citation type="submission" date="2015-11" db="EMBL/GenBank/DDBJ databases">
        <title>Genomic analysis of 38 Legionella species identifies large and diverse effector repertoires.</title>
        <authorList>
            <person name="Burstein D."/>
            <person name="Amaro F."/>
            <person name="Zusman T."/>
            <person name="Lifshitz Z."/>
            <person name="Cohen O."/>
            <person name="Gilbert J.A."/>
            <person name="Pupko T."/>
            <person name="Shuman H.A."/>
            <person name="Segal G."/>
        </authorList>
    </citation>
    <scope>NUCLEOTIDE SEQUENCE [LARGE SCALE GENOMIC DNA]</scope>
    <source>
        <strain evidence="13 14">WIGA</strain>
    </source>
</reference>
<evidence type="ECO:0000313" key="14">
    <source>
        <dbReference type="Proteomes" id="UP000054695"/>
    </source>
</evidence>
<dbReference type="RefSeq" id="WP_058459143.1">
    <property type="nucleotide sequence ID" value="NZ_CAAAIY010000001.1"/>
</dbReference>
<keyword evidence="11" id="KW-0997">Cell inner membrane</keyword>
<evidence type="ECO:0000256" key="9">
    <source>
        <dbReference type="ARBA" id="ARBA00023136"/>
    </source>
</evidence>
<dbReference type="PANTHER" id="PTHR13285">
    <property type="entry name" value="ACYLTRANSFERASE"/>
    <property type="match status" value="1"/>
</dbReference>
<feature type="transmembrane region" description="Helical" evidence="12">
    <location>
        <begin position="224"/>
        <end position="245"/>
    </location>
</feature>
<dbReference type="EC" id="2.3.1.-" evidence="11"/>
<evidence type="ECO:0000256" key="3">
    <source>
        <dbReference type="ARBA" id="ARBA00010323"/>
    </source>
</evidence>
<dbReference type="InterPro" id="IPR051085">
    <property type="entry name" value="MB_O-acyltransferase"/>
</dbReference>
<dbReference type="GO" id="GO:0016746">
    <property type="term" value="F:acyltransferase activity"/>
    <property type="evidence" value="ECO:0007669"/>
    <property type="project" value="UniProtKB-KW"/>
</dbReference>
<feature type="transmembrane region" description="Helical" evidence="12">
    <location>
        <begin position="311"/>
        <end position="338"/>
    </location>
</feature>
<comment type="subcellular location">
    <subcellularLocation>
        <location evidence="11">Cell inner membrane</location>
    </subcellularLocation>
    <subcellularLocation>
        <location evidence="1">Cell membrane</location>
        <topology evidence="1">Multi-pass membrane protein</topology>
    </subcellularLocation>
</comment>
<keyword evidence="9 11" id="KW-0472">Membrane</keyword>
<dbReference type="STRING" id="447.Lboz_1486"/>
<dbReference type="AlphaFoldDB" id="A0A0W0RSL9"/>
<evidence type="ECO:0000256" key="4">
    <source>
        <dbReference type="ARBA" id="ARBA00022475"/>
    </source>
</evidence>
<dbReference type="PANTHER" id="PTHR13285:SF23">
    <property type="entry name" value="TEICHOIC ACID D-ALANYLTRANSFERASE"/>
    <property type="match status" value="1"/>
</dbReference>
<gene>
    <name evidence="13" type="ORF">Lboz_1486</name>
</gene>
<name>A0A0W0RSL9_LEGBO</name>
<evidence type="ECO:0000256" key="10">
    <source>
        <dbReference type="ARBA" id="ARBA00023315"/>
    </source>
</evidence>
<dbReference type="OrthoDB" id="139172at2"/>
<evidence type="ECO:0000313" key="13">
    <source>
        <dbReference type="EMBL" id="KTC74046.1"/>
    </source>
</evidence>
<organism evidence="13 14">
    <name type="scientific">Legionella bozemanae</name>
    <name type="common">Fluoribacter bozemanae</name>
    <dbReference type="NCBI Taxonomy" id="447"/>
    <lineage>
        <taxon>Bacteria</taxon>
        <taxon>Pseudomonadati</taxon>
        <taxon>Pseudomonadota</taxon>
        <taxon>Gammaproteobacteria</taxon>
        <taxon>Legionellales</taxon>
        <taxon>Legionellaceae</taxon>
        <taxon>Legionella</taxon>
    </lineage>
</organism>
<evidence type="ECO:0000256" key="5">
    <source>
        <dbReference type="ARBA" id="ARBA00022679"/>
    </source>
</evidence>
<dbReference type="PIRSF" id="PIRSF500217">
    <property type="entry name" value="AlgI"/>
    <property type="match status" value="1"/>
</dbReference>
<dbReference type="GO" id="GO:0042121">
    <property type="term" value="P:alginic acid biosynthetic process"/>
    <property type="evidence" value="ECO:0007669"/>
    <property type="project" value="UniProtKB-UniRule"/>
</dbReference>
<feature type="transmembrane region" description="Helical" evidence="12">
    <location>
        <begin position="459"/>
        <end position="479"/>
    </location>
</feature>
<comment type="similarity">
    <text evidence="3 11">Belongs to the membrane-bound acyltransferase family.</text>
</comment>
<dbReference type="InterPro" id="IPR028362">
    <property type="entry name" value="AlgI"/>
</dbReference>